<evidence type="ECO:0000313" key="1">
    <source>
        <dbReference type="EMBL" id="CUR62183.1"/>
    </source>
</evidence>
<dbReference type="EMBL" id="CZKB01000027">
    <property type="protein sequence ID" value="CUR62183.1"/>
    <property type="molecule type" value="Genomic_DNA"/>
</dbReference>
<accession>A0A2P2CJN7</accession>
<dbReference type="PROSITE" id="PS51257">
    <property type="entry name" value="PROKAR_LIPOPROTEIN"/>
    <property type="match status" value="1"/>
</dbReference>
<protein>
    <recommendedName>
        <fullName evidence="2">Lipoprotein</fullName>
    </recommendedName>
</protein>
<evidence type="ECO:0008006" key="2">
    <source>
        <dbReference type="Google" id="ProtNLM"/>
    </source>
</evidence>
<sequence>MRTTRTAAALLVLTTLLSGCGAWQDFRTSDFAEQDGAAIATAARRAMKDVTSLRLTGQVVAKGNQVLLDLSVGEDRCTGTLRLGGSHLAVRRVGDRAWIKGDEDFVSSVSATRLSAAALTRLSTSWIPANDREILDFCDVDELLGDFRVMKRSGASDDEADTGGVTVGEEDSVDGERVVDIGVGEQETAWVLSEAPHYVVRVESAVPRDGGSLALSEFNREVRVEVPAPKDVFRP</sequence>
<dbReference type="AlphaFoldDB" id="A0A2P2CJN7"/>
<reference evidence="1" key="1">
    <citation type="submission" date="2015-08" db="EMBL/GenBank/DDBJ databases">
        <authorList>
            <person name="Babu N.S."/>
            <person name="Beckwith C.J."/>
            <person name="Beseler K.G."/>
            <person name="Brison A."/>
            <person name="Carone J.V."/>
            <person name="Caskin T.P."/>
            <person name="Diamond M."/>
            <person name="Durham M.E."/>
            <person name="Foxe J.M."/>
            <person name="Go M."/>
            <person name="Henderson B.A."/>
            <person name="Jones I.B."/>
            <person name="McGettigan J.A."/>
            <person name="Micheletti S.J."/>
            <person name="Nasrallah M.E."/>
            <person name="Ortiz D."/>
            <person name="Piller C.R."/>
            <person name="Privatt S.R."/>
            <person name="Schneider S.L."/>
            <person name="Sharp S."/>
            <person name="Smith T.C."/>
            <person name="Stanton J.D."/>
            <person name="Ullery H.E."/>
            <person name="Wilson R.J."/>
            <person name="Serrano M.G."/>
            <person name="Buck G."/>
            <person name="Lee V."/>
            <person name="Wang Y."/>
            <person name="Carvalho R."/>
            <person name="Voegtly L."/>
            <person name="Shi R."/>
            <person name="Duckworth R."/>
            <person name="Johnson A."/>
            <person name="Loviza R."/>
            <person name="Walstead R."/>
            <person name="Shah Z."/>
            <person name="Kiflezghi M."/>
            <person name="Wade K."/>
            <person name="Ball S.L."/>
            <person name="Bradley K.W."/>
            <person name="Asai D.J."/>
            <person name="Bowman C.A."/>
            <person name="Russell D.A."/>
            <person name="Pope W.H."/>
            <person name="Jacobs-Sera D."/>
            <person name="Hendrix R.W."/>
            <person name="Hatfull G.F."/>
        </authorList>
    </citation>
    <scope>NUCLEOTIDE SEQUENCE</scope>
</reference>
<organism evidence="1">
    <name type="scientific">metagenome</name>
    <dbReference type="NCBI Taxonomy" id="256318"/>
    <lineage>
        <taxon>unclassified sequences</taxon>
        <taxon>metagenomes</taxon>
    </lineage>
</organism>
<proteinExistence type="predicted"/>
<gene>
    <name evidence="1" type="ORF">NOCA170129</name>
</gene>
<name>A0A2P2CJN7_9ZZZZ</name>